<feature type="compositionally biased region" description="Pro residues" evidence="1">
    <location>
        <begin position="482"/>
        <end position="493"/>
    </location>
</feature>
<gene>
    <name evidence="2" type="ORF">LtaPh_2611200</name>
</gene>
<evidence type="ECO:0000313" key="2">
    <source>
        <dbReference type="EMBL" id="GET89481.1"/>
    </source>
</evidence>
<feature type="region of interest" description="Disordered" evidence="1">
    <location>
        <begin position="352"/>
        <end position="385"/>
    </location>
</feature>
<dbReference type="Proteomes" id="UP000419144">
    <property type="component" value="Unassembled WGS sequence"/>
</dbReference>
<comment type="caution">
    <text evidence="2">The sequence shown here is derived from an EMBL/GenBank/DDBJ whole genome shotgun (WGS) entry which is preliminary data.</text>
</comment>
<reference evidence="2" key="1">
    <citation type="submission" date="2019-11" db="EMBL/GenBank/DDBJ databases">
        <title>Leishmania tarentolae CDS.</title>
        <authorList>
            <person name="Goto Y."/>
            <person name="Yamagishi J."/>
        </authorList>
    </citation>
    <scope>NUCLEOTIDE SEQUENCE [LARGE SCALE GENOMIC DNA]</scope>
    <source>
        <strain evidence="2">Parrot Tar II</strain>
    </source>
</reference>
<feature type="region of interest" description="Disordered" evidence="1">
    <location>
        <begin position="929"/>
        <end position="996"/>
    </location>
</feature>
<feature type="region of interest" description="Disordered" evidence="1">
    <location>
        <begin position="234"/>
        <end position="255"/>
    </location>
</feature>
<feature type="region of interest" description="Disordered" evidence="1">
    <location>
        <begin position="1565"/>
        <end position="1597"/>
    </location>
</feature>
<organism evidence="2 3">
    <name type="scientific">Leishmania tarentolae</name>
    <name type="common">Sauroleishmania tarentolae</name>
    <dbReference type="NCBI Taxonomy" id="5689"/>
    <lineage>
        <taxon>Eukaryota</taxon>
        <taxon>Discoba</taxon>
        <taxon>Euglenozoa</taxon>
        <taxon>Kinetoplastea</taxon>
        <taxon>Metakinetoplastina</taxon>
        <taxon>Trypanosomatida</taxon>
        <taxon>Trypanosomatidae</taxon>
        <taxon>Leishmaniinae</taxon>
        <taxon>Leishmania</taxon>
        <taxon>lizard Leishmania</taxon>
    </lineage>
</organism>
<proteinExistence type="predicted"/>
<keyword evidence="3" id="KW-1185">Reference proteome</keyword>
<sequence length="1728" mass="183263">MPFTSTPPGTETVYVNDVKAQMASILGFGTAATGPSASSLPATESCGLACCPKLRQEGGSCMGQRDSPRHGNGSGNYASVTPPPGAVQHPVRARRGTPLATPTRGGSRSGSRERADSARRRSGVAPLLSRELNMPRSASTSPGTPQLGTFTVFATSTPKKRTHRPFSPATSANHHKEKSSPARRVTMSASRRCGPKRNGAQRAGSPSAAQTDGTLSTGSGGRYAIYANQHPLYSGRGASQRKRTSPLPAAGKATGLQEGLAISVEANTVRQLQRIGAGKPAASVGAAKPAPLKADTASGLCTTVSAGQVKRPTKRASIIEQLAAAATQMKGEKDSMLGQAPQKPYANACLERSSPQNLPRPHAEREQPSSRSAGDSDAKPLGPLPLHDVMRMHLQQTSFNVNANAPGEINRRLPNDTLVLPDLERMPDGDENPMYTQLKAFQFAPASTVAAQPPAPPAAQGSTATVAAGLASSPAPACGIPAPAPPPPPPPPAATALTGTANAPTASDSVERTAASSATAASGAPWPAQPVPARKWTKEEMTEAEEERLLRDLITASHLGQRNTRPLSSGASAVPTTDADLTAAIEMALQLRLEVDSDVLHDWRRPPKNVLLPDPTQPPPTWAVLKSAPAQEAQQAAAVAAIACTTRGASGGHTASPVDGITAAAHDVAGNSAADDEASRVPDCVDYHAPFQHVLRPEYVEHDLVPAALSVGAVTHTDAHDPMKSRSINRTTTGAAAAVAARSDTTVKTLAAQAVILRDPLSLLACEHLAADTIDIAARRRAYLAAMDALHGITHGSALPTNRPCALASSLQDASPLGAVFCELSYPAKVLLSAILYMRALGALPSLLRVGPLTEYSPVVDKENCIELVFYNPSDEEQEVQEAREALQESRYRRHWQRSFVKERVVGSAVFYNQVPACRRSLMEAVTSSNVRERAHSQSHTERQPKRSPGAPFRSRSGRQSGNTTRRLTGDSLDGEGEAHAGHAHNGADLTPSPVQKRRPTAIEERLMSTLSAAAMRRSGSAASRSVSSAAANSRTVSPHPFSSRAISTSLAGEHLNYDEASLVAGDALDGLRRGPSARGRELCPSESDGSWLLRNTSQDEPAPHPFSHQIGDKGAVEDESLRWNDKGGAGGQRYLQRSRDVQRRSQLPAKLQRYDSDCTSAFASRVPHVRITPPSGTSTGRASGAATQTAAATAANSPALRRSSVTVALEDLQQTAERIGLSPAEHAASARSSPPNSLPGSTNPFSTVMQSAKAVPLPPAHFEMGPSTATRGSKAAAASANQPAPASAHGPGAARFPKGEQELCVVLRAVVAQKSHVYSFGKAETVHVLPPLPQSSADDDKTLLHKQRMQKAEMDRLAMDSSNPLHKFLYGGDKHRGEARAEADQWRATLLDSARRAATAARRRIRVTLNGSSLPTSTDYGDLVVAFILSGNASELSGSVPDMMELEALRYRIFSLLGYSASDPAGMQAKKEVAGVGEASAAAQSPAPAAMRFSTGAPSFLDPDMSRLQQHLSSFKAFHTPAPSQLKVKETPLSVSSTSPCVSKVKGQRCLSFFEDALQRVDPRADLDDGEGRRGHYRTEFDAQQRQKTRQQRQKQDVQALMLQRYPVYRASSVAESTLQTFFAEAKEAVAAARQRGRQRHSPMSSRGGPSANEGRFSSPDPSLDPLTRHTRGDAATTALQDAERDLLRFRPMSLNSFHRELTDAVQYALDLQIRQGKKNALQAFHM</sequence>
<feature type="region of interest" description="Disordered" evidence="1">
    <location>
        <begin position="1074"/>
        <end position="1149"/>
    </location>
</feature>
<feature type="compositionally biased region" description="Basic and acidic residues" evidence="1">
    <location>
        <begin position="931"/>
        <end position="945"/>
    </location>
</feature>
<dbReference type="VEuPathDB" id="TriTrypDB:LtaPh_2611200"/>
<feature type="region of interest" description="Disordered" evidence="1">
    <location>
        <begin position="1259"/>
        <end position="1295"/>
    </location>
</feature>
<feature type="region of interest" description="Disordered" evidence="1">
    <location>
        <begin position="1224"/>
        <end position="1247"/>
    </location>
</feature>
<feature type="region of interest" description="Disordered" evidence="1">
    <location>
        <begin position="1634"/>
        <end position="1680"/>
    </location>
</feature>
<feature type="region of interest" description="Disordered" evidence="1">
    <location>
        <begin position="59"/>
        <end position="221"/>
    </location>
</feature>
<dbReference type="OrthoDB" id="267507at2759"/>
<evidence type="ECO:0000256" key="1">
    <source>
        <dbReference type="SAM" id="MobiDB-lite"/>
    </source>
</evidence>
<feature type="compositionally biased region" description="Low complexity" evidence="1">
    <location>
        <begin position="1173"/>
        <end position="1200"/>
    </location>
</feature>
<dbReference type="EMBL" id="BLBS01000035">
    <property type="protein sequence ID" value="GET89481.1"/>
    <property type="molecule type" value="Genomic_DNA"/>
</dbReference>
<feature type="compositionally biased region" description="Polar residues" evidence="1">
    <location>
        <begin position="958"/>
        <end position="967"/>
    </location>
</feature>
<feature type="region of interest" description="Disordered" evidence="1">
    <location>
        <begin position="477"/>
        <end position="544"/>
    </location>
</feature>
<feature type="compositionally biased region" description="Low complexity" evidence="1">
    <location>
        <begin position="513"/>
        <end position="524"/>
    </location>
</feature>
<feature type="compositionally biased region" description="Polar residues" evidence="1">
    <location>
        <begin position="1231"/>
        <end position="1247"/>
    </location>
</feature>
<feature type="compositionally biased region" description="Low complexity" evidence="1">
    <location>
        <begin position="1276"/>
        <end position="1295"/>
    </location>
</feature>
<feature type="compositionally biased region" description="Polar residues" evidence="1">
    <location>
        <begin position="136"/>
        <end position="157"/>
    </location>
</feature>
<name>A0A640KJR8_LEITA</name>
<accession>A0A640KJR8</accession>
<protein>
    <submittedName>
        <fullName evidence="2">Uncharacterized protein</fullName>
    </submittedName>
</protein>
<feature type="compositionally biased region" description="Basic and acidic residues" evidence="1">
    <location>
        <begin position="110"/>
        <end position="119"/>
    </location>
</feature>
<feature type="compositionally biased region" description="Polar residues" evidence="1">
    <location>
        <begin position="207"/>
        <end position="217"/>
    </location>
</feature>
<feature type="compositionally biased region" description="Basic and acidic residues" evidence="1">
    <location>
        <begin position="1111"/>
        <end position="1126"/>
    </location>
</feature>
<feature type="compositionally biased region" description="Basic and acidic residues" evidence="1">
    <location>
        <begin position="1565"/>
        <end position="1586"/>
    </location>
</feature>
<feature type="compositionally biased region" description="Low complexity" evidence="1">
    <location>
        <begin position="494"/>
        <end position="506"/>
    </location>
</feature>
<feature type="region of interest" description="Disordered" evidence="1">
    <location>
        <begin position="1170"/>
        <end position="1200"/>
    </location>
</feature>
<feature type="compositionally biased region" description="Basic and acidic residues" evidence="1">
    <location>
        <begin position="361"/>
        <end position="378"/>
    </location>
</feature>
<evidence type="ECO:0000313" key="3">
    <source>
        <dbReference type="Proteomes" id="UP000419144"/>
    </source>
</evidence>